<keyword evidence="3" id="KW-1185">Reference proteome</keyword>
<evidence type="ECO:0000256" key="1">
    <source>
        <dbReference type="PROSITE-ProRule" id="PRU00708"/>
    </source>
</evidence>
<feature type="repeat" description="PPR" evidence="1">
    <location>
        <begin position="174"/>
        <end position="208"/>
    </location>
</feature>
<evidence type="ECO:0000313" key="3">
    <source>
        <dbReference type="Proteomes" id="UP000070544"/>
    </source>
</evidence>
<dbReference type="Pfam" id="PF12854">
    <property type="entry name" value="PPR_1"/>
    <property type="match status" value="1"/>
</dbReference>
<dbReference type="Proteomes" id="UP000070544">
    <property type="component" value="Unassembled WGS sequence"/>
</dbReference>
<dbReference type="EMBL" id="KQ965770">
    <property type="protein sequence ID" value="KXS14352.1"/>
    <property type="molecule type" value="Genomic_DNA"/>
</dbReference>
<dbReference type="InterPro" id="IPR011990">
    <property type="entry name" value="TPR-like_helical_dom_sf"/>
</dbReference>
<sequence length="255" mass="27370">MSTAVASACARAVTQSKGARSFSAASAGGSDSLEDLRTAVKARNLWEVNRIYDHLASNSSNLRSFTPDDIGAILSLHLKSAVPERVTKLLEDVSAAGVRPALGEFNTYVRKNARAAGWVYDDAVVFLDAMRKRGVKPDSETYQLLISALIGARDAWGAKKLMDQEQPADEVPPTPEIYTSLIRGLAEQGDVDAAKEVVDDMLDNNVRPDSKLLQETVEDLMKRGFNDAAFDLVNELAVGEGGEAVVEMGSGGSRP</sequence>
<gene>
    <name evidence="2" type="ORF">M427DRAFT_33274</name>
</gene>
<protein>
    <recommendedName>
        <fullName evidence="4">Pentacotripeptide-repeat region of PRORP domain-containing protein</fullName>
    </recommendedName>
</protein>
<dbReference type="NCBIfam" id="TIGR00756">
    <property type="entry name" value="PPR"/>
    <property type="match status" value="1"/>
</dbReference>
<dbReference type="GO" id="GO:0005739">
    <property type="term" value="C:mitochondrion"/>
    <property type="evidence" value="ECO:0007669"/>
    <property type="project" value="TreeGrafter"/>
</dbReference>
<dbReference type="InterPro" id="IPR002885">
    <property type="entry name" value="PPR_rpt"/>
</dbReference>
<dbReference type="GO" id="GO:0140053">
    <property type="term" value="P:mitochondrial gene expression"/>
    <property type="evidence" value="ECO:0007669"/>
    <property type="project" value="TreeGrafter"/>
</dbReference>
<proteinExistence type="predicted"/>
<dbReference type="OrthoDB" id="185373at2759"/>
<evidence type="ECO:0000313" key="2">
    <source>
        <dbReference type="EMBL" id="KXS14352.1"/>
    </source>
</evidence>
<evidence type="ECO:0008006" key="4">
    <source>
        <dbReference type="Google" id="ProtNLM"/>
    </source>
</evidence>
<accession>A0A139ABZ4</accession>
<organism evidence="2 3">
    <name type="scientific">Gonapodya prolifera (strain JEL478)</name>
    <name type="common">Monoblepharis prolifera</name>
    <dbReference type="NCBI Taxonomy" id="1344416"/>
    <lineage>
        <taxon>Eukaryota</taxon>
        <taxon>Fungi</taxon>
        <taxon>Fungi incertae sedis</taxon>
        <taxon>Chytridiomycota</taxon>
        <taxon>Chytridiomycota incertae sedis</taxon>
        <taxon>Monoblepharidomycetes</taxon>
        <taxon>Monoblepharidales</taxon>
        <taxon>Gonapodyaceae</taxon>
        <taxon>Gonapodya</taxon>
    </lineage>
</organism>
<dbReference type="PANTHER" id="PTHR47938">
    <property type="entry name" value="RESPIRATORY COMPLEX I CHAPERONE (CIA84), PUTATIVE (AFU_ORTHOLOGUE AFUA_2G06020)-RELATED"/>
    <property type="match status" value="1"/>
</dbReference>
<dbReference type="PROSITE" id="PS51375">
    <property type="entry name" value="PPR"/>
    <property type="match status" value="1"/>
</dbReference>
<dbReference type="Gene3D" id="1.25.40.10">
    <property type="entry name" value="Tetratricopeptide repeat domain"/>
    <property type="match status" value="1"/>
</dbReference>
<reference evidence="2 3" key="1">
    <citation type="journal article" date="2015" name="Genome Biol. Evol.">
        <title>Phylogenomic analyses indicate that early fungi evolved digesting cell walls of algal ancestors of land plants.</title>
        <authorList>
            <person name="Chang Y."/>
            <person name="Wang S."/>
            <person name="Sekimoto S."/>
            <person name="Aerts A.L."/>
            <person name="Choi C."/>
            <person name="Clum A."/>
            <person name="LaButti K.M."/>
            <person name="Lindquist E.A."/>
            <person name="Yee Ngan C."/>
            <person name="Ohm R.A."/>
            <person name="Salamov A.A."/>
            <person name="Grigoriev I.V."/>
            <person name="Spatafora J.W."/>
            <person name="Berbee M.L."/>
        </authorList>
    </citation>
    <scope>NUCLEOTIDE SEQUENCE [LARGE SCALE GENOMIC DNA]</scope>
    <source>
        <strain evidence="2 3">JEL478</strain>
    </source>
</reference>
<dbReference type="STRING" id="1344416.A0A139ABZ4"/>
<dbReference type="AlphaFoldDB" id="A0A139ABZ4"/>
<dbReference type="GO" id="GO:0003729">
    <property type="term" value="F:mRNA binding"/>
    <property type="evidence" value="ECO:0007669"/>
    <property type="project" value="TreeGrafter"/>
</dbReference>
<name>A0A139ABZ4_GONPJ</name>
<dbReference type="PANTHER" id="PTHR47938:SF35">
    <property type="entry name" value="PENTATRICOPEPTIDE REPEAT-CONTAINING PROTEIN 4, MITOCHONDRIAL-RELATED"/>
    <property type="match status" value="1"/>
</dbReference>